<evidence type="ECO:0000256" key="1">
    <source>
        <dbReference type="SAM" id="MobiDB-lite"/>
    </source>
</evidence>
<dbReference type="AlphaFoldDB" id="Q1ISX6"/>
<dbReference type="RefSeq" id="WP_011521826.1">
    <property type="nucleotide sequence ID" value="NC_008009.1"/>
</dbReference>
<organism evidence="2 3">
    <name type="scientific">Koribacter versatilis (strain Ellin345)</name>
    <dbReference type="NCBI Taxonomy" id="204669"/>
    <lineage>
        <taxon>Bacteria</taxon>
        <taxon>Pseudomonadati</taxon>
        <taxon>Acidobacteriota</taxon>
        <taxon>Terriglobia</taxon>
        <taxon>Terriglobales</taxon>
        <taxon>Candidatus Korobacteraceae</taxon>
        <taxon>Candidatus Korobacter</taxon>
    </lineage>
</organism>
<dbReference type="HOGENOM" id="CLU_2221493_0_0_0"/>
<dbReference type="EMBL" id="CP000360">
    <property type="protein sequence ID" value="ABF40024.1"/>
    <property type="molecule type" value="Genomic_DNA"/>
</dbReference>
<dbReference type="eggNOG" id="ENOG50337X5">
    <property type="taxonomic scope" value="Bacteria"/>
</dbReference>
<keyword evidence="3" id="KW-1185">Reference proteome</keyword>
<dbReference type="KEGG" id="aba:Acid345_1021"/>
<accession>Q1ISX6</accession>
<protein>
    <submittedName>
        <fullName evidence="2">Uncharacterized protein</fullName>
    </submittedName>
</protein>
<sequence>MDENLKQLFQQLGEAMNQSLANSDEVASVIGQIKSSGYDIFLAFEATIGFSKNEDEQSSEKLGPSLVNANGASPELKVSPQDERFLKSLRIRLDDAA</sequence>
<dbReference type="Proteomes" id="UP000002432">
    <property type="component" value="Chromosome"/>
</dbReference>
<evidence type="ECO:0000313" key="3">
    <source>
        <dbReference type="Proteomes" id="UP000002432"/>
    </source>
</evidence>
<feature type="region of interest" description="Disordered" evidence="1">
    <location>
        <begin position="52"/>
        <end position="79"/>
    </location>
</feature>
<proteinExistence type="predicted"/>
<dbReference type="OrthoDB" id="122630at2"/>
<dbReference type="STRING" id="204669.Acid345_1021"/>
<gene>
    <name evidence="2" type="ordered locus">Acid345_1021</name>
</gene>
<evidence type="ECO:0000313" key="2">
    <source>
        <dbReference type="EMBL" id="ABF40024.1"/>
    </source>
</evidence>
<reference evidence="2 3" key="1">
    <citation type="journal article" date="2009" name="Appl. Environ. Microbiol.">
        <title>Three genomes from the phylum Acidobacteria provide insight into the lifestyles of these microorganisms in soils.</title>
        <authorList>
            <person name="Ward N.L."/>
            <person name="Challacombe J.F."/>
            <person name="Janssen P.H."/>
            <person name="Henrissat B."/>
            <person name="Coutinho P.M."/>
            <person name="Wu M."/>
            <person name="Xie G."/>
            <person name="Haft D.H."/>
            <person name="Sait M."/>
            <person name="Badger J."/>
            <person name="Barabote R.D."/>
            <person name="Bradley B."/>
            <person name="Brettin T.S."/>
            <person name="Brinkac L.M."/>
            <person name="Bruce D."/>
            <person name="Creasy T."/>
            <person name="Daugherty S.C."/>
            <person name="Davidsen T.M."/>
            <person name="DeBoy R.T."/>
            <person name="Detter J.C."/>
            <person name="Dodson R.J."/>
            <person name="Durkin A.S."/>
            <person name="Ganapathy A."/>
            <person name="Gwinn-Giglio M."/>
            <person name="Han C.S."/>
            <person name="Khouri H."/>
            <person name="Kiss H."/>
            <person name="Kothari S.P."/>
            <person name="Madupu R."/>
            <person name="Nelson K.E."/>
            <person name="Nelson W.C."/>
            <person name="Paulsen I."/>
            <person name="Penn K."/>
            <person name="Ren Q."/>
            <person name="Rosovitz M.J."/>
            <person name="Selengut J.D."/>
            <person name="Shrivastava S."/>
            <person name="Sullivan S.A."/>
            <person name="Tapia R."/>
            <person name="Thompson L.S."/>
            <person name="Watkins K.L."/>
            <person name="Yang Q."/>
            <person name="Yu C."/>
            <person name="Zafar N."/>
            <person name="Zhou L."/>
            <person name="Kuske C.R."/>
        </authorList>
    </citation>
    <scope>NUCLEOTIDE SEQUENCE [LARGE SCALE GENOMIC DNA]</scope>
    <source>
        <strain evidence="2 3">Ellin345</strain>
    </source>
</reference>
<dbReference type="EnsemblBacteria" id="ABF40024">
    <property type="protein sequence ID" value="ABF40024"/>
    <property type="gene ID" value="Acid345_1021"/>
</dbReference>
<name>Q1ISX6_KORVE</name>